<organism evidence="1 2">
    <name type="scientific">Artomyces pyxidatus</name>
    <dbReference type="NCBI Taxonomy" id="48021"/>
    <lineage>
        <taxon>Eukaryota</taxon>
        <taxon>Fungi</taxon>
        <taxon>Dikarya</taxon>
        <taxon>Basidiomycota</taxon>
        <taxon>Agaricomycotina</taxon>
        <taxon>Agaricomycetes</taxon>
        <taxon>Russulales</taxon>
        <taxon>Auriscalpiaceae</taxon>
        <taxon>Artomyces</taxon>
    </lineage>
</organism>
<proteinExistence type="predicted"/>
<keyword evidence="2" id="KW-1185">Reference proteome</keyword>
<sequence length="61" mass="7249">MQTGSRLRLLFATILQHCNPTQPDTLWMEFREHICDDLRHQLQRRGIANPADDDVYDYGLY</sequence>
<evidence type="ECO:0000313" key="2">
    <source>
        <dbReference type="Proteomes" id="UP000814140"/>
    </source>
</evidence>
<reference evidence="1" key="2">
    <citation type="journal article" date="2022" name="New Phytol.">
        <title>Evolutionary transition to the ectomycorrhizal habit in the genomes of a hyperdiverse lineage of mushroom-forming fungi.</title>
        <authorList>
            <person name="Looney B."/>
            <person name="Miyauchi S."/>
            <person name="Morin E."/>
            <person name="Drula E."/>
            <person name="Courty P.E."/>
            <person name="Kohler A."/>
            <person name="Kuo A."/>
            <person name="LaButti K."/>
            <person name="Pangilinan J."/>
            <person name="Lipzen A."/>
            <person name="Riley R."/>
            <person name="Andreopoulos W."/>
            <person name="He G."/>
            <person name="Johnson J."/>
            <person name="Nolan M."/>
            <person name="Tritt A."/>
            <person name="Barry K.W."/>
            <person name="Grigoriev I.V."/>
            <person name="Nagy L.G."/>
            <person name="Hibbett D."/>
            <person name="Henrissat B."/>
            <person name="Matheny P.B."/>
            <person name="Labbe J."/>
            <person name="Martin F.M."/>
        </authorList>
    </citation>
    <scope>NUCLEOTIDE SEQUENCE</scope>
    <source>
        <strain evidence="1">HHB10654</strain>
    </source>
</reference>
<dbReference type="EMBL" id="MU277260">
    <property type="protein sequence ID" value="KAI0056661.1"/>
    <property type="molecule type" value="Genomic_DNA"/>
</dbReference>
<feature type="non-terminal residue" evidence="1">
    <location>
        <position position="61"/>
    </location>
</feature>
<dbReference type="Proteomes" id="UP000814140">
    <property type="component" value="Unassembled WGS sequence"/>
</dbReference>
<name>A0ACB8SLT1_9AGAM</name>
<evidence type="ECO:0000313" key="1">
    <source>
        <dbReference type="EMBL" id="KAI0056661.1"/>
    </source>
</evidence>
<gene>
    <name evidence="1" type="ORF">BV25DRAFT_1776486</name>
</gene>
<reference evidence="1" key="1">
    <citation type="submission" date="2021-03" db="EMBL/GenBank/DDBJ databases">
        <authorList>
            <consortium name="DOE Joint Genome Institute"/>
            <person name="Ahrendt S."/>
            <person name="Looney B.P."/>
            <person name="Miyauchi S."/>
            <person name="Morin E."/>
            <person name="Drula E."/>
            <person name="Courty P.E."/>
            <person name="Chicoki N."/>
            <person name="Fauchery L."/>
            <person name="Kohler A."/>
            <person name="Kuo A."/>
            <person name="Labutti K."/>
            <person name="Pangilinan J."/>
            <person name="Lipzen A."/>
            <person name="Riley R."/>
            <person name="Andreopoulos W."/>
            <person name="He G."/>
            <person name="Johnson J."/>
            <person name="Barry K.W."/>
            <person name="Grigoriev I.V."/>
            <person name="Nagy L."/>
            <person name="Hibbett D."/>
            <person name="Henrissat B."/>
            <person name="Matheny P.B."/>
            <person name="Labbe J."/>
            <person name="Martin F."/>
        </authorList>
    </citation>
    <scope>NUCLEOTIDE SEQUENCE</scope>
    <source>
        <strain evidence="1">HHB10654</strain>
    </source>
</reference>
<comment type="caution">
    <text evidence="1">The sequence shown here is derived from an EMBL/GenBank/DDBJ whole genome shotgun (WGS) entry which is preliminary data.</text>
</comment>
<accession>A0ACB8SLT1</accession>
<protein>
    <submittedName>
        <fullName evidence="1">Uncharacterized protein</fullName>
    </submittedName>
</protein>